<dbReference type="NCBIfam" id="TIGR04183">
    <property type="entry name" value="Por_Secre_tail"/>
    <property type="match status" value="1"/>
</dbReference>
<dbReference type="Pfam" id="PF17963">
    <property type="entry name" value="Big_9"/>
    <property type="match status" value="6"/>
</dbReference>
<dbReference type="SUPFAM" id="SSF51126">
    <property type="entry name" value="Pectin lyase-like"/>
    <property type="match status" value="2"/>
</dbReference>
<dbReference type="InterPro" id="IPR013783">
    <property type="entry name" value="Ig-like_fold"/>
</dbReference>
<dbReference type="Gene3D" id="2.60.40.3440">
    <property type="match status" value="1"/>
</dbReference>
<evidence type="ECO:0000256" key="1">
    <source>
        <dbReference type="SAM" id="MobiDB-lite"/>
    </source>
</evidence>
<dbReference type="InterPro" id="IPR059226">
    <property type="entry name" value="Choice_anch_Q_dom"/>
</dbReference>
<dbReference type="SMART" id="SM00710">
    <property type="entry name" value="PbH1"/>
    <property type="match status" value="8"/>
</dbReference>
<accession>A0A2H3P8B3</accession>
<organism evidence="3 4">
    <name type="scientific">Longimonas halophila</name>
    <dbReference type="NCBI Taxonomy" id="1469170"/>
    <lineage>
        <taxon>Bacteria</taxon>
        <taxon>Pseudomonadati</taxon>
        <taxon>Rhodothermota</taxon>
        <taxon>Rhodothermia</taxon>
        <taxon>Rhodothermales</taxon>
        <taxon>Salisaetaceae</taxon>
        <taxon>Longimonas</taxon>
    </lineage>
</organism>
<dbReference type="InterPro" id="IPR011050">
    <property type="entry name" value="Pectin_lyase_fold/virulence"/>
</dbReference>
<dbReference type="InterPro" id="IPR006626">
    <property type="entry name" value="PbH1"/>
</dbReference>
<dbReference type="InterPro" id="IPR025965">
    <property type="entry name" value="FlgD/Vpr_Ig-like"/>
</dbReference>
<comment type="caution">
    <text evidence="3">The sequence shown here is derived from an EMBL/GenBank/DDBJ whole genome shotgun (WGS) entry which is preliminary data.</text>
</comment>
<dbReference type="Gene3D" id="2.60.40.4070">
    <property type="match status" value="1"/>
</dbReference>
<feature type="region of interest" description="Disordered" evidence="1">
    <location>
        <begin position="907"/>
        <end position="927"/>
    </location>
</feature>
<proteinExistence type="predicted"/>
<reference evidence="3 4" key="1">
    <citation type="submission" date="2017-10" db="EMBL/GenBank/DDBJ databases">
        <title>Draft genome of Longimonas halophila.</title>
        <authorList>
            <person name="Goh K.M."/>
            <person name="Shamsir M.S."/>
            <person name="Lim S.W."/>
        </authorList>
    </citation>
    <scope>NUCLEOTIDE SEQUENCE [LARGE SCALE GENOMIC DNA]</scope>
    <source>
        <strain evidence="3 4">KCTC 42399</strain>
    </source>
</reference>
<protein>
    <recommendedName>
        <fullName evidence="2">Fibronectin type-III domain-containing protein</fullName>
    </recommendedName>
</protein>
<feature type="region of interest" description="Disordered" evidence="1">
    <location>
        <begin position="436"/>
        <end position="483"/>
    </location>
</feature>
<gene>
    <name evidence="3" type="ORF">CRI93_05735</name>
</gene>
<dbReference type="PANTHER" id="PTHR11319:SF35">
    <property type="entry name" value="OUTER MEMBRANE PROTEIN PMPC-RELATED"/>
    <property type="match status" value="1"/>
</dbReference>
<dbReference type="EMBL" id="PDEP01000004">
    <property type="protein sequence ID" value="PEN07945.1"/>
    <property type="molecule type" value="Genomic_DNA"/>
</dbReference>
<evidence type="ECO:0000313" key="4">
    <source>
        <dbReference type="Proteomes" id="UP000221024"/>
    </source>
</evidence>
<dbReference type="PROSITE" id="PS50853">
    <property type="entry name" value="FN3"/>
    <property type="match status" value="1"/>
</dbReference>
<feature type="domain" description="Fibronectin type-III" evidence="2">
    <location>
        <begin position="969"/>
        <end position="1073"/>
    </location>
</feature>
<dbReference type="PANTHER" id="PTHR11319">
    <property type="entry name" value="G PROTEIN-COUPLED RECEPTOR-RELATED"/>
    <property type="match status" value="1"/>
</dbReference>
<dbReference type="OrthoDB" id="8901262at2"/>
<sequence>MSLLLSAPHRWARCRAAAGVQHGWVRMLCIALGVGLMLGATLGTTPAYAQEEDGDPIFVRADATTGPGNPDIGTSWETAYASLRNALDAAEANAQIWVAEGTYTPTTVPAQRNQAFFIAAQGVSIYGGFTGTESTLDERPTPVDPTATVLSGDIDGNGTLAGNSYHVAVIAAQSTLLNEDPPTRINDLTIRGGNADSGGQSNGVSNSRGGGLACEGTCYAALNNVVIENNRATDEGGGLFMDAGEAPIALQMRSVTVRGNEAGSNGGGVFVRAAAGQNVQLAWGNMAVTGNQATGNGGGIYLNVPAGGLGAAQWANMSIHGNRTGGQGGGIYYDMDGEITFDLANSIAAGNISSDPGAAAEIFRPDGSLGARLSHTLVEDVFSGSEFDSVVGINNTANIGSAPLFNTPVDASTAPTTAGSVRLNWASPAIDRGRTSQIPNEIVGGDPLYTTDLAGAPRTQGPETDMGAYEGGQFPSGAERPTNDRLLVDASAENDRGGETWSNSYRTLQAALQAVGNVRNAGALGAELPVSIWVAEGTYTPDEGPGLEFIPPSALSFIIPSGTRLLGGFSGGETSASQRNPDPATNNTMLSGALGGETNSGTVVQMFPPAPGAATASVQGITIAEGRLTGAGPIPGAEDAGRTPMPYVEETPIPQSRAAGLYIQGGAPRIEGVHLRNNTVASTLDAAAGLYCQDCSATFESVQLENNSAPSSGGLAVVAEGQDTTPTFANVTVVGNSADEFGGGATFQARNGFRLDATLGNITLADNTAGGTGAGLVAVAGGATTRMQLRLANVVATGNGLTQEGTLELPLEAEGAAFVADNGGRLTIDMVQSTWRAQDAAAPLIGITAESPSSLTIANSILAGSSTPVQTSTPDAEAALTINNSLVEGGWSGPGTGILDADPQLTEAHRPQGNAPVIDAGDDSALPADPLDLDGDDDVTELLPVDRTGTTARQLASTVDMGAFEGGATPRALTESATATGPDSTVLNATANPYSTDPIDYTFAVREQGASTTLLTTSANESPLTGTSNTAISAAVDGLDPETAYEYRIEASSGSESVLGAWVNFTTEEAPPPDANDETVETTANTAITTDLLSLVDGLGVGIDTGSFTVAEEPSNGTVEVVESEATYTPNDGFVGTDSFTYTVANVLGIVSVEAQVTINVTADAPTAADDSYSVLAGETRTVAAPGLLGNDERGVPEAVLVNWRTNSSDQPFNDPVPLAGGTLTVSDNGSLVIDGPTEPGTYTATYTIENAADASTATVTITVDGEAPVAANDDYTTSIDETLSVDVPGVLGNDNLGSPEAALTELTVNGTAVTPGESAPLVGGTLTVDADGSLTLDSPTQVGDATFEYTVENAAGASTATATITVSGTAPVASNDSYEMQIGDTFTADAPGVLGNDNLGSPEAALTELTVNGTAVAPGESAPLAGGTLTVDADGSLTLDSPTQVGDATFDYTIENAAGASTATATITVSGTAPVASNDSYEMQVGDTFTAEAPGVLGNDNLGSPEAALTELTVNGTAIAPGESAGFAGGTLTVDADGSLTLDSPTQVGDATFDYTIENAAGASTATATITVSGTAPVASNDSYELQVGDAFTADAPGVLGNDNLGSPEAALTALTVNGTAVAPGESAPFAGGTLTVGADGSLTLDSPTQVGDATFDYTIANAEGQSTATATITVSGTAPVASNDSYEVQIGDTFTAEAPGVLGNDNLGSPEAALTELTVNGTAVAPGESAPLAGGTLTVVADGGVALENPTEVVEASVTYRIANPVGESEAVITFAVDAPPPPEPVEVRLPPTIVGNTSASQALTFTNETSIPWSDVQATIASSDFNVTGIQPDDEIAPGESGTVTVVVAPEDIGVRIGQLDITTEGRPVASFALSFKAIDVEVEPAVPTLNTDANIDVRVSDNFVPEGAQRLEARIAGTSTYQSLSLTETESGRWTATIPAASVTLSGIDLFVALQDEEGAITAPRASETASAQAPLHVQVQSGALTAEGPFVPEQYQMIALPVSLREATLDDVLTDAYGAYDTDAWRFAVWNPAQERYDEFPATDPLERGRAAWLITKTGTPFQVPRSQSLSAGEAYTQTLQPGWNQISTPFGFAVEWSAVERPDSVEPPVAYRTTRAEGPPEYMYNQATLRPWTGYFVFNSSTTPVSITVPPVAASGQDTPAATAGMSVDPEAASYSAQLTSYVQGHALQHTQTFLGFRSSTSSAPRTFAAAPPVGSFVRTTVVHNGTRHAGYYIDTPTEGHAWEVEVAAQTGNALRNDREVRVQMHETGVLPEGFERYVIDLKNERRVAVTGQSFTTTLPAGESARRYRIVVGTPEFAEQESGGIPLQAFETALDANYPNPVRSETTIEYQLAESGPASIEIYNVLGQRVRRLVDREHEAGPHAVQWDGRNDAGQPVASGPYFYRLQTSGISTARQMMVVR</sequence>
<dbReference type="Proteomes" id="UP000221024">
    <property type="component" value="Unassembled WGS sequence"/>
</dbReference>
<dbReference type="InterPro" id="IPR003961">
    <property type="entry name" value="FN3_dom"/>
</dbReference>
<keyword evidence="4" id="KW-1185">Reference proteome</keyword>
<dbReference type="InterPro" id="IPR026444">
    <property type="entry name" value="Secre_tail"/>
</dbReference>
<dbReference type="Pfam" id="PF13860">
    <property type="entry name" value="FlgD_ig"/>
    <property type="match status" value="1"/>
</dbReference>
<dbReference type="RefSeq" id="WP_098061668.1">
    <property type="nucleotide sequence ID" value="NZ_PDEP01000004.1"/>
</dbReference>
<name>A0A2H3P8B3_9BACT</name>
<dbReference type="Gene3D" id="2.60.40.10">
    <property type="entry name" value="Immunoglobulins"/>
    <property type="match status" value="1"/>
</dbReference>
<evidence type="ECO:0000313" key="3">
    <source>
        <dbReference type="EMBL" id="PEN07945.1"/>
    </source>
</evidence>
<evidence type="ECO:0000259" key="2">
    <source>
        <dbReference type="PROSITE" id="PS50853"/>
    </source>
</evidence>
<dbReference type="NCBIfam" id="NF041518">
    <property type="entry name" value="choice_anch_Q"/>
    <property type="match status" value="1"/>
</dbReference>